<dbReference type="GO" id="GO:0005829">
    <property type="term" value="C:cytosol"/>
    <property type="evidence" value="ECO:0007669"/>
    <property type="project" value="EnsemblFungi"/>
</dbReference>
<dbReference type="STRING" id="1071378.G0WHB4"/>
<proteinExistence type="predicted"/>
<reference evidence="1 2" key="1">
    <citation type="journal article" date="2011" name="Proc. Natl. Acad. Sci. U.S.A.">
        <title>Evolutionary erosion of yeast sex chromosomes by mating-type switching accidents.</title>
        <authorList>
            <person name="Gordon J.L."/>
            <person name="Armisen D."/>
            <person name="Proux-Wera E."/>
            <person name="Oheigeartaigh S.S."/>
            <person name="Byrne K.P."/>
            <person name="Wolfe K.H."/>
        </authorList>
    </citation>
    <scope>NUCLEOTIDE SEQUENCE [LARGE SCALE GENOMIC DNA]</scope>
    <source>
        <strain evidence="2">ATCC 10597 / BCRC 20456 / CBS 421 / NBRC 0211 / NRRL Y-12639</strain>
    </source>
</reference>
<dbReference type="GO" id="GO:0000151">
    <property type="term" value="C:ubiquitin ligase complex"/>
    <property type="evidence" value="ECO:0007669"/>
    <property type="project" value="TreeGrafter"/>
</dbReference>
<keyword evidence="2" id="KW-1185">Reference proteome</keyword>
<dbReference type="GO" id="GO:0030332">
    <property type="term" value="F:cyclin binding"/>
    <property type="evidence" value="ECO:0007669"/>
    <property type="project" value="TreeGrafter"/>
</dbReference>
<dbReference type="GO" id="GO:0051865">
    <property type="term" value="P:protein autoubiquitination"/>
    <property type="evidence" value="ECO:0007669"/>
    <property type="project" value="TreeGrafter"/>
</dbReference>
<dbReference type="GO" id="GO:0031397">
    <property type="term" value="P:negative regulation of protein ubiquitination"/>
    <property type="evidence" value="ECO:0007669"/>
    <property type="project" value="EnsemblFungi"/>
</dbReference>
<evidence type="ECO:0008006" key="3">
    <source>
        <dbReference type="Google" id="ProtNLM"/>
    </source>
</evidence>
<dbReference type="InterPro" id="IPR019193">
    <property type="entry name" value="UBQ-conj_enz_E2-bd_prot"/>
</dbReference>
<dbReference type="GO" id="GO:0031624">
    <property type="term" value="F:ubiquitin conjugating enzyme binding"/>
    <property type="evidence" value="ECO:0007669"/>
    <property type="project" value="EnsemblFungi"/>
</dbReference>
<dbReference type="Proteomes" id="UP000000689">
    <property type="component" value="Chromosome 10"/>
</dbReference>
<name>G0WHB4_NAUDC</name>
<dbReference type="KEGG" id="ndi:NDAI_0J03000"/>
<accession>G0WHB4</accession>
<dbReference type="GO" id="GO:0005634">
    <property type="term" value="C:nucleus"/>
    <property type="evidence" value="ECO:0007669"/>
    <property type="project" value="EnsemblFungi"/>
</dbReference>
<dbReference type="GO" id="GO:0043161">
    <property type="term" value="P:proteasome-mediated ubiquitin-dependent protein catabolic process"/>
    <property type="evidence" value="ECO:0007669"/>
    <property type="project" value="EnsemblFungi"/>
</dbReference>
<dbReference type="OrthoDB" id="386949at2759"/>
<dbReference type="PANTHER" id="PTHR31531">
    <property type="entry name" value="E3 UBIQUITIN-PROTEIN LIGASE E3D FAMILY MEMBER"/>
    <property type="match status" value="1"/>
</dbReference>
<dbReference type="PANTHER" id="PTHR31531:SF2">
    <property type="entry name" value="E3 UBIQUITIN-PROTEIN LIGASE E3D"/>
    <property type="match status" value="1"/>
</dbReference>
<dbReference type="GO" id="GO:0006513">
    <property type="term" value="P:protein monoubiquitination"/>
    <property type="evidence" value="ECO:0007669"/>
    <property type="project" value="TreeGrafter"/>
</dbReference>
<dbReference type="GO" id="GO:0061630">
    <property type="term" value="F:ubiquitin protein ligase activity"/>
    <property type="evidence" value="ECO:0007669"/>
    <property type="project" value="TreeGrafter"/>
</dbReference>
<protein>
    <recommendedName>
        <fullName evidence="3">Ubiquitin-conjugating enzyme E2C-binding protein</fullName>
    </recommendedName>
</protein>
<dbReference type="HOGENOM" id="CLU_029122_0_0_1"/>
<dbReference type="EMBL" id="HE580276">
    <property type="protein sequence ID" value="CCD27192.1"/>
    <property type="molecule type" value="Genomic_DNA"/>
</dbReference>
<organism evidence="1 2">
    <name type="scientific">Naumovozyma dairenensis (strain ATCC 10597 / BCRC 20456 / CBS 421 / NBRC 0211 / NRRL Y-12639)</name>
    <name type="common">Saccharomyces dairenensis</name>
    <dbReference type="NCBI Taxonomy" id="1071378"/>
    <lineage>
        <taxon>Eukaryota</taxon>
        <taxon>Fungi</taxon>
        <taxon>Dikarya</taxon>
        <taxon>Ascomycota</taxon>
        <taxon>Saccharomycotina</taxon>
        <taxon>Saccharomycetes</taxon>
        <taxon>Saccharomycetales</taxon>
        <taxon>Saccharomycetaceae</taxon>
        <taxon>Naumovozyma</taxon>
    </lineage>
</organism>
<dbReference type="OMA" id="CKASQAS"/>
<dbReference type="GO" id="GO:0031442">
    <property type="term" value="P:positive regulation of mRNA 3'-end processing"/>
    <property type="evidence" value="ECO:0007669"/>
    <property type="project" value="EnsemblFungi"/>
</dbReference>
<dbReference type="Pfam" id="PF09814">
    <property type="entry name" value="HECT_2"/>
    <property type="match status" value="1"/>
</dbReference>
<dbReference type="eggNOG" id="KOG4784">
    <property type="taxonomic scope" value="Eukaryota"/>
</dbReference>
<sequence length="354" mass="40157">MKYLVEYLPRIGSVNIIIENVEDLIVRISSETEVGISYRENDMPSSSIVKLPCEVSIDQPVNLVKRTGNEAAFTLRLKASSSRISEANVYSDFQGKWSKNQLLQSSKFKLKCFNCNSDIIDEQNYRKLNDMPSEYWAELMDYWHCHKPDIHNGSTQVYNTGNAYASLKPLDGEILIGGSYFMMTEKTLKERICIDDNEDNSSLYCGQCSCKLGERSTNNLLKIYKWQLTLETLDGLSHFAPKDDIIISLLELANAHSERRILLKCGSKVVLVWLFTVGLGITLSAGTSYNNAIKVFYDENPTIEKDKTPEELTALQKPFDQFMDHLATQYEIIPTSARSIGPLKVGYFDLDSIF</sequence>
<dbReference type="GO" id="GO:0000209">
    <property type="term" value="P:protein polyubiquitination"/>
    <property type="evidence" value="ECO:0007669"/>
    <property type="project" value="TreeGrafter"/>
</dbReference>
<dbReference type="GeneID" id="11494607"/>
<dbReference type="AlphaFoldDB" id="G0WHB4"/>
<gene>
    <name evidence="1" type="primary">NDAI0J03000</name>
    <name evidence="1" type="ordered locus">NDAI_0J03000</name>
</gene>
<evidence type="ECO:0000313" key="2">
    <source>
        <dbReference type="Proteomes" id="UP000000689"/>
    </source>
</evidence>
<evidence type="ECO:0000313" key="1">
    <source>
        <dbReference type="EMBL" id="CCD27192.1"/>
    </source>
</evidence>
<dbReference type="RefSeq" id="XP_003672435.1">
    <property type="nucleotide sequence ID" value="XM_003672387.1"/>
</dbReference>